<evidence type="ECO:0000256" key="1">
    <source>
        <dbReference type="ARBA" id="ARBA00004651"/>
    </source>
</evidence>
<comment type="subcellular location">
    <subcellularLocation>
        <location evidence="1">Cell membrane</location>
        <topology evidence="1">Multi-pass membrane protein</topology>
    </subcellularLocation>
</comment>
<dbReference type="Proteomes" id="UP001189429">
    <property type="component" value="Unassembled WGS sequence"/>
</dbReference>
<evidence type="ECO:0000256" key="6">
    <source>
        <dbReference type="ARBA" id="ARBA00023065"/>
    </source>
</evidence>
<dbReference type="EMBL" id="CAUYUJ010014306">
    <property type="protein sequence ID" value="CAK0839590.1"/>
    <property type="molecule type" value="Genomic_DNA"/>
</dbReference>
<keyword evidence="6" id="KW-0406">Ion transport</keyword>
<protein>
    <submittedName>
        <fullName evidence="9">Uncharacterized protein</fullName>
    </submittedName>
</protein>
<keyword evidence="4" id="KW-0812">Transmembrane</keyword>
<dbReference type="PANTHER" id="PTHR33281:SF19">
    <property type="entry name" value="VOLTAGE-DEPENDENT ANION CHANNEL-FORMING PROTEIN YNEE"/>
    <property type="match status" value="1"/>
</dbReference>
<evidence type="ECO:0000256" key="2">
    <source>
        <dbReference type="ARBA" id="ARBA00022448"/>
    </source>
</evidence>
<feature type="region of interest" description="Disordered" evidence="8">
    <location>
        <begin position="482"/>
        <end position="522"/>
    </location>
</feature>
<feature type="compositionally biased region" description="Acidic residues" evidence="8">
    <location>
        <begin position="489"/>
        <end position="512"/>
    </location>
</feature>
<dbReference type="Pfam" id="PF25539">
    <property type="entry name" value="Bestrophin_2"/>
    <property type="match status" value="1"/>
</dbReference>
<evidence type="ECO:0000256" key="5">
    <source>
        <dbReference type="ARBA" id="ARBA00022989"/>
    </source>
</evidence>
<feature type="compositionally biased region" description="Basic and acidic residues" evidence="8">
    <location>
        <begin position="513"/>
        <end position="522"/>
    </location>
</feature>
<evidence type="ECO:0000313" key="10">
    <source>
        <dbReference type="Proteomes" id="UP001189429"/>
    </source>
</evidence>
<evidence type="ECO:0000313" key="9">
    <source>
        <dbReference type="EMBL" id="CAK0839590.1"/>
    </source>
</evidence>
<dbReference type="PANTHER" id="PTHR33281">
    <property type="entry name" value="UPF0187 PROTEIN YNEE"/>
    <property type="match status" value="1"/>
</dbReference>
<dbReference type="InterPro" id="IPR044669">
    <property type="entry name" value="YneE/VCCN1/2-like"/>
</dbReference>
<keyword evidence="7" id="KW-0472">Membrane</keyword>
<keyword evidence="5" id="KW-1133">Transmembrane helix</keyword>
<evidence type="ECO:0000256" key="3">
    <source>
        <dbReference type="ARBA" id="ARBA00022475"/>
    </source>
</evidence>
<feature type="region of interest" description="Disordered" evidence="8">
    <location>
        <begin position="69"/>
        <end position="93"/>
    </location>
</feature>
<accession>A0ABN9T3M6</accession>
<evidence type="ECO:0000256" key="7">
    <source>
        <dbReference type="ARBA" id="ARBA00023136"/>
    </source>
</evidence>
<evidence type="ECO:0000256" key="4">
    <source>
        <dbReference type="ARBA" id="ARBA00022692"/>
    </source>
</evidence>
<comment type="caution">
    <text evidence="9">The sequence shown here is derived from an EMBL/GenBank/DDBJ whole genome shotgun (WGS) entry which is preliminary data.</text>
</comment>
<proteinExistence type="predicted"/>
<organism evidence="9 10">
    <name type="scientific">Prorocentrum cordatum</name>
    <dbReference type="NCBI Taxonomy" id="2364126"/>
    <lineage>
        <taxon>Eukaryota</taxon>
        <taxon>Sar</taxon>
        <taxon>Alveolata</taxon>
        <taxon>Dinophyceae</taxon>
        <taxon>Prorocentrales</taxon>
        <taxon>Prorocentraceae</taxon>
        <taxon>Prorocentrum</taxon>
    </lineage>
</organism>
<sequence>MKRFFVEALSVLQGALSEGGVRADGFWLDPGRTATTKTRWPLVAPLGALQKSPDEAAAWLGHTARSSSSWSSTADARLGLGPARPRPTGGEHTEERLAAELEAQRRLGQASANSMTVIYCREHGTNRVKRWLRGISIDSSYDFRRWRKHQEAFRHLNLWRPRAMVKSDNIRRLLFPDLALVGLLCLPLECFTITSVALGLLATFKTQTCYNRFISGGRNLWGQLINESRALGSRVLSRVGRPTGQDAQVLQSLQRGLHSEKAVVERAKQCALKLIRTFPVTLKYHLTEDGCNPHIEIGAHMPEAEVRAAVAVALRAELSLIWSSDSAEECAIVERIMSQEVANRPLQVLHELSFINGTVFSQPHLGGLDHPASTEVDRSLTTYHNVLGACEKILRTPVYTPYTKFTSRFLWLWCNSLPLALYPLLGPLCTAPGSLLISFFMLGIEDIGSRVEQPFDVMPLWQYCTTIEQSCVQLEKMHQMMAQPPLAEQPEEEQPGEEGADSGDEFDYDEDDPRLRSFADPL</sequence>
<name>A0ABN9T3M6_9DINO</name>
<evidence type="ECO:0000256" key="8">
    <source>
        <dbReference type="SAM" id="MobiDB-lite"/>
    </source>
</evidence>
<keyword evidence="2" id="KW-0813">Transport</keyword>
<gene>
    <name evidence="9" type="ORF">PCOR1329_LOCUS35240</name>
</gene>
<keyword evidence="3" id="KW-1003">Cell membrane</keyword>
<keyword evidence="10" id="KW-1185">Reference proteome</keyword>
<reference evidence="9" key="1">
    <citation type="submission" date="2023-10" db="EMBL/GenBank/DDBJ databases">
        <authorList>
            <person name="Chen Y."/>
            <person name="Shah S."/>
            <person name="Dougan E. K."/>
            <person name="Thang M."/>
            <person name="Chan C."/>
        </authorList>
    </citation>
    <scope>NUCLEOTIDE SEQUENCE [LARGE SCALE GENOMIC DNA]</scope>
</reference>